<sequence>MLAKYNTLLTKSNVGGIFVRWGRKDCPGNNTELVYSGFAGGSYYSHTGATAEFVCLPRDPDLTTKFSSGYAYMYGSEYDTTEFGHADGDDLPCSVCRSTVESSVLMIPAGAVFIRWGRKDCPENNTELVYSGFAGGSWPNHKGAAAEFVCLPRDPDLTTKFTSSVAFMYGSEYDVPTTDFGHANGDDLPCSVCRSTVQSSVLMIPEKRILLDDPAFLQSQIHDLERKMEDVVARNTDLTAKYTDLSVKYNTLLTKSNGGGIFVRWGRKDCPGINTELVYSGFAGGSWPQHTGAAAEFVCLPRDPDLTTKFTSSYAFMYGSEYDASSTEFGHDNGDDLPCSVCRSTVQSSVLMIPGRFENSNATLTPVVI</sequence>
<protein>
    <recommendedName>
        <fullName evidence="3">Short-chain collagen C4</fullName>
    </recommendedName>
</protein>
<evidence type="ECO:0000313" key="1">
    <source>
        <dbReference type="EnsemblMetazoa" id="G30494.1:cds"/>
    </source>
</evidence>
<dbReference type="GO" id="GO:0005615">
    <property type="term" value="C:extracellular space"/>
    <property type="evidence" value="ECO:0007669"/>
    <property type="project" value="TreeGrafter"/>
</dbReference>
<evidence type="ECO:0008006" key="3">
    <source>
        <dbReference type="Google" id="ProtNLM"/>
    </source>
</evidence>
<dbReference type="EnsemblMetazoa" id="G30494.1">
    <property type="protein sequence ID" value="G30494.1:cds"/>
    <property type="gene ID" value="G30494"/>
</dbReference>
<dbReference type="AlphaFoldDB" id="A0A8W8M0W1"/>
<dbReference type="InterPro" id="IPR051077">
    <property type="entry name" value="Ca-dependent_lectin"/>
</dbReference>
<organism evidence="1 2">
    <name type="scientific">Magallana gigas</name>
    <name type="common">Pacific oyster</name>
    <name type="synonym">Crassostrea gigas</name>
    <dbReference type="NCBI Taxonomy" id="29159"/>
    <lineage>
        <taxon>Eukaryota</taxon>
        <taxon>Metazoa</taxon>
        <taxon>Spiralia</taxon>
        <taxon>Lophotrochozoa</taxon>
        <taxon>Mollusca</taxon>
        <taxon>Bivalvia</taxon>
        <taxon>Autobranchia</taxon>
        <taxon>Pteriomorphia</taxon>
        <taxon>Ostreida</taxon>
        <taxon>Ostreoidea</taxon>
        <taxon>Ostreidae</taxon>
        <taxon>Magallana</taxon>
    </lineage>
</organism>
<accession>A0A8W8M0W1</accession>
<proteinExistence type="predicted"/>
<evidence type="ECO:0000313" key="2">
    <source>
        <dbReference type="Proteomes" id="UP000005408"/>
    </source>
</evidence>
<dbReference type="PANTHER" id="PTHR24024:SF18">
    <property type="entry name" value="SHORT-CHAIN COLLAGEN C4-LIKE"/>
    <property type="match status" value="1"/>
</dbReference>
<name>A0A8W8M0W1_MAGGI</name>
<reference evidence="1" key="1">
    <citation type="submission" date="2022-08" db="UniProtKB">
        <authorList>
            <consortium name="EnsemblMetazoa"/>
        </authorList>
    </citation>
    <scope>IDENTIFICATION</scope>
    <source>
        <strain evidence="1">05x7-T-G4-1.051#20</strain>
    </source>
</reference>
<dbReference type="Proteomes" id="UP000005408">
    <property type="component" value="Unassembled WGS sequence"/>
</dbReference>
<dbReference type="PANTHER" id="PTHR24024">
    <property type="entry name" value="PULMONARY SURFACTANT-ASSOCIATED PROTEIN A"/>
    <property type="match status" value="1"/>
</dbReference>
<keyword evidence="2" id="KW-1185">Reference proteome</keyword>